<gene>
    <name evidence="2" type="ORF">GN958_ATG02903</name>
</gene>
<dbReference type="AlphaFoldDB" id="A0A8S9V4Z1"/>
<sequence length="156" mass="17185">MAVHNAAIAGHEDIVRVIPDNMMDMNIPTFHTKETLAHLAVKNGHKDLFNILRAFGLQIGADLRIKDGKGQSVSDVAIDREWAREIAALTAEYFAKISGEARRSDAILPPQITPRTVHRSTLAAEYVGSHETGAHEGKEQQNEGQIQQEMAPPNEE</sequence>
<evidence type="ECO:0000256" key="1">
    <source>
        <dbReference type="SAM" id="MobiDB-lite"/>
    </source>
</evidence>
<proteinExistence type="predicted"/>
<dbReference type="InterPro" id="IPR036770">
    <property type="entry name" value="Ankyrin_rpt-contain_sf"/>
</dbReference>
<evidence type="ECO:0000313" key="2">
    <source>
        <dbReference type="EMBL" id="KAF4147941.1"/>
    </source>
</evidence>
<dbReference type="Gene3D" id="1.25.40.20">
    <property type="entry name" value="Ankyrin repeat-containing domain"/>
    <property type="match status" value="1"/>
</dbReference>
<evidence type="ECO:0000313" key="3">
    <source>
        <dbReference type="Proteomes" id="UP000704712"/>
    </source>
</evidence>
<dbReference type="Proteomes" id="UP000704712">
    <property type="component" value="Unassembled WGS sequence"/>
</dbReference>
<reference evidence="2" key="1">
    <citation type="submission" date="2020-03" db="EMBL/GenBank/DDBJ databases">
        <title>Hybrid Assembly of Korean Phytophthora infestans isolates.</title>
        <authorList>
            <person name="Prokchorchik M."/>
            <person name="Lee Y."/>
            <person name="Seo J."/>
            <person name="Cho J.-H."/>
            <person name="Park Y.-E."/>
            <person name="Jang D.-C."/>
            <person name="Im J.-S."/>
            <person name="Choi J.-G."/>
            <person name="Park H.-J."/>
            <person name="Lee G.-B."/>
            <person name="Lee Y.-G."/>
            <person name="Hong S.-Y."/>
            <person name="Cho K."/>
            <person name="Sohn K.H."/>
        </authorList>
    </citation>
    <scope>NUCLEOTIDE SEQUENCE</scope>
    <source>
        <strain evidence="2">KR_2_A2</strain>
    </source>
</reference>
<organism evidence="2 3">
    <name type="scientific">Phytophthora infestans</name>
    <name type="common">Potato late blight agent</name>
    <name type="synonym">Botrytis infestans</name>
    <dbReference type="NCBI Taxonomy" id="4787"/>
    <lineage>
        <taxon>Eukaryota</taxon>
        <taxon>Sar</taxon>
        <taxon>Stramenopiles</taxon>
        <taxon>Oomycota</taxon>
        <taxon>Peronosporomycetes</taxon>
        <taxon>Peronosporales</taxon>
        <taxon>Peronosporaceae</taxon>
        <taxon>Phytophthora</taxon>
    </lineage>
</organism>
<dbReference type="EMBL" id="JAACNO010000390">
    <property type="protein sequence ID" value="KAF4147941.1"/>
    <property type="molecule type" value="Genomic_DNA"/>
</dbReference>
<protein>
    <submittedName>
        <fullName evidence="2">Putative ankyrin repeat domain-containing protein</fullName>
    </submittedName>
</protein>
<feature type="region of interest" description="Disordered" evidence="1">
    <location>
        <begin position="126"/>
        <end position="156"/>
    </location>
</feature>
<name>A0A8S9V4Z1_PHYIN</name>
<dbReference type="SUPFAM" id="SSF48403">
    <property type="entry name" value="Ankyrin repeat"/>
    <property type="match status" value="1"/>
</dbReference>
<accession>A0A8S9V4Z1</accession>
<feature type="compositionally biased region" description="Basic and acidic residues" evidence="1">
    <location>
        <begin position="132"/>
        <end position="141"/>
    </location>
</feature>
<comment type="caution">
    <text evidence="2">The sequence shown here is derived from an EMBL/GenBank/DDBJ whole genome shotgun (WGS) entry which is preliminary data.</text>
</comment>